<dbReference type="AlphaFoldDB" id="A0AA48KR72"/>
<feature type="chain" id="PRO_5041233119" evidence="1">
    <location>
        <begin position="26"/>
        <end position="287"/>
    </location>
</feature>
<dbReference type="EMBL" id="AP027272">
    <property type="protein sequence ID" value="BDX07233.1"/>
    <property type="molecule type" value="Genomic_DNA"/>
</dbReference>
<sequence>MNFKINILLFFTLFWFVLSPKEANASSAFVQCDTCGSNSAYSNVANYEGGKLIPDVNGSAEVFVSNGFGTIKKFRVAKIAGEPGLPTMQTVTEIAPTAAEQTIIEDLYALNEAIRQLLLGDSKDIPADLAGSAWDIAGSTSTANAVEDHWMYNINIFDLIGGAFGVMGTLADKIVNANYVFEMRFSDGSSATYKLTGLKENGFFDLELVLAVDEQGNTIPLNKSQALAVGEYLIQQEAQYEAMNRAMVRFSLATSGESFGAIGGGTISCRFECPDSASTCTLVCKAK</sequence>
<accession>A0AA48KR72</accession>
<evidence type="ECO:0000313" key="2">
    <source>
        <dbReference type="EMBL" id="BDX07233.1"/>
    </source>
</evidence>
<evidence type="ECO:0000256" key="1">
    <source>
        <dbReference type="SAM" id="SignalP"/>
    </source>
</evidence>
<proteinExistence type="predicted"/>
<feature type="signal peptide" evidence="1">
    <location>
        <begin position="1"/>
        <end position="25"/>
    </location>
</feature>
<organism evidence="2 3">
    <name type="scientific">Planctobacterium marinum</name>
    <dbReference type="NCBI Taxonomy" id="1631968"/>
    <lineage>
        <taxon>Bacteria</taxon>
        <taxon>Pseudomonadati</taxon>
        <taxon>Pseudomonadota</taxon>
        <taxon>Gammaproteobacteria</taxon>
        <taxon>Alteromonadales</taxon>
        <taxon>Alteromonadaceae</taxon>
        <taxon>Planctobacterium</taxon>
    </lineage>
</organism>
<dbReference type="KEGG" id="pmaw:MACH26_27540"/>
<gene>
    <name evidence="2" type="ORF">MACH26_27540</name>
</gene>
<reference evidence="2" key="1">
    <citation type="submission" date="2023-01" db="EMBL/GenBank/DDBJ databases">
        <title>Complete genome sequence of Planctobacterium marinum strain Dej080120_11.</title>
        <authorList>
            <person name="Ueki S."/>
            <person name="Maruyama F."/>
        </authorList>
    </citation>
    <scope>NUCLEOTIDE SEQUENCE</scope>
    <source>
        <strain evidence="2">Dej080120_11</strain>
    </source>
</reference>
<keyword evidence="3" id="KW-1185">Reference proteome</keyword>
<dbReference type="Proteomes" id="UP001333710">
    <property type="component" value="Chromosome"/>
</dbReference>
<protein>
    <submittedName>
        <fullName evidence="2">Uncharacterized protein</fullName>
    </submittedName>
</protein>
<keyword evidence="1" id="KW-0732">Signal</keyword>
<evidence type="ECO:0000313" key="3">
    <source>
        <dbReference type="Proteomes" id="UP001333710"/>
    </source>
</evidence>
<dbReference type="RefSeq" id="WP_338293214.1">
    <property type="nucleotide sequence ID" value="NZ_AP027272.1"/>
</dbReference>
<name>A0AA48KR72_9ALTE</name>